<dbReference type="Gene3D" id="1.10.3720.10">
    <property type="entry name" value="MetI-like"/>
    <property type="match status" value="1"/>
</dbReference>
<evidence type="ECO:0000256" key="1">
    <source>
        <dbReference type="ARBA" id="ARBA00004651"/>
    </source>
</evidence>
<proteinExistence type="inferred from homology"/>
<keyword evidence="3" id="KW-1003">Cell membrane</keyword>
<evidence type="ECO:0000256" key="5">
    <source>
        <dbReference type="ARBA" id="ARBA00022989"/>
    </source>
</evidence>
<feature type="transmembrane region" description="Helical" evidence="7">
    <location>
        <begin position="268"/>
        <end position="293"/>
    </location>
</feature>
<dbReference type="CDD" id="cd06261">
    <property type="entry name" value="TM_PBP2"/>
    <property type="match status" value="1"/>
</dbReference>
<dbReference type="SUPFAM" id="SSF161098">
    <property type="entry name" value="MetI-like"/>
    <property type="match status" value="1"/>
</dbReference>
<feature type="transmembrane region" description="Helical" evidence="7">
    <location>
        <begin position="149"/>
        <end position="173"/>
    </location>
</feature>
<dbReference type="PROSITE" id="PS50928">
    <property type="entry name" value="ABC_TM1"/>
    <property type="match status" value="1"/>
</dbReference>
<accession>A0ABU0YNN7</accession>
<organism evidence="9 10">
    <name type="scientific">Dongia sedimenti</name>
    <dbReference type="NCBI Taxonomy" id="3064282"/>
    <lineage>
        <taxon>Bacteria</taxon>
        <taxon>Pseudomonadati</taxon>
        <taxon>Pseudomonadota</taxon>
        <taxon>Alphaproteobacteria</taxon>
        <taxon>Rhodospirillales</taxon>
        <taxon>Dongiaceae</taxon>
        <taxon>Dongia</taxon>
    </lineage>
</organism>
<dbReference type="PANTHER" id="PTHR43386:SF25">
    <property type="entry name" value="PEPTIDE ABC TRANSPORTER PERMEASE PROTEIN"/>
    <property type="match status" value="1"/>
</dbReference>
<dbReference type="Pfam" id="PF12911">
    <property type="entry name" value="OppC_N"/>
    <property type="match status" value="1"/>
</dbReference>
<dbReference type="InterPro" id="IPR050366">
    <property type="entry name" value="BP-dependent_transpt_permease"/>
</dbReference>
<evidence type="ECO:0000259" key="8">
    <source>
        <dbReference type="PROSITE" id="PS50928"/>
    </source>
</evidence>
<reference evidence="10" key="1">
    <citation type="submission" date="2023-08" db="EMBL/GenBank/DDBJ databases">
        <title>Rhodospirillaceae gen. nov., a novel taxon isolated from the Yangtze River Yuezi River estuary sludge.</title>
        <authorList>
            <person name="Ruan L."/>
        </authorList>
    </citation>
    <scope>NUCLEOTIDE SEQUENCE [LARGE SCALE GENOMIC DNA]</scope>
    <source>
        <strain evidence="10">R-7</strain>
    </source>
</reference>
<sequence>MTEGAIPHRSAAHRSARGIGAWLGARRSRLGGAWVIWLCLAWVVAMLLISLLVPWLAPFGYAEQSLLLRLKPPASLGGNESYLLGTDNLGRDVFSRVLYAIRTSISIALIGTVIGTTIGTVLGILAAHFRGWIEDLIMALVDFQASMPFIIIALAVLAFLGNSFELFLLLVGLHGWETYARLVRGLALSANAEGYAGAIRTLGIHPVRIYWRHVIPNIAGTLAVQTTLNFPDLILLETSLSFLGLGVQPPQTSLGLMLGEGRNYLATAWWIGVPSGLIIFATTLSVSLLGDWFRDHLDKTLRKRAG</sequence>
<name>A0ABU0YNN7_9PROT</name>
<evidence type="ECO:0000256" key="2">
    <source>
        <dbReference type="ARBA" id="ARBA00022448"/>
    </source>
</evidence>
<dbReference type="RefSeq" id="WP_379957181.1">
    <property type="nucleotide sequence ID" value="NZ_JAUYVI010000005.1"/>
</dbReference>
<comment type="caution">
    <text evidence="9">The sequence shown here is derived from an EMBL/GenBank/DDBJ whole genome shotgun (WGS) entry which is preliminary data.</text>
</comment>
<dbReference type="InterPro" id="IPR025966">
    <property type="entry name" value="OppC_N"/>
</dbReference>
<feature type="domain" description="ABC transmembrane type-1" evidence="8">
    <location>
        <begin position="101"/>
        <end position="290"/>
    </location>
</feature>
<evidence type="ECO:0000256" key="3">
    <source>
        <dbReference type="ARBA" id="ARBA00022475"/>
    </source>
</evidence>
<dbReference type="Pfam" id="PF00528">
    <property type="entry name" value="BPD_transp_1"/>
    <property type="match status" value="1"/>
</dbReference>
<evidence type="ECO:0000256" key="4">
    <source>
        <dbReference type="ARBA" id="ARBA00022692"/>
    </source>
</evidence>
<keyword evidence="5 7" id="KW-1133">Transmembrane helix</keyword>
<keyword evidence="2 7" id="KW-0813">Transport</keyword>
<gene>
    <name evidence="9" type="ORF">Q8A70_16660</name>
</gene>
<evidence type="ECO:0000313" key="9">
    <source>
        <dbReference type="EMBL" id="MDQ7249321.1"/>
    </source>
</evidence>
<dbReference type="InterPro" id="IPR000515">
    <property type="entry name" value="MetI-like"/>
</dbReference>
<keyword evidence="4 7" id="KW-0812">Transmembrane</keyword>
<feature type="transmembrane region" description="Helical" evidence="7">
    <location>
        <begin position="34"/>
        <end position="57"/>
    </location>
</feature>
<protein>
    <submittedName>
        <fullName evidence="9">ABC transporter permease</fullName>
    </submittedName>
</protein>
<evidence type="ECO:0000256" key="6">
    <source>
        <dbReference type="ARBA" id="ARBA00023136"/>
    </source>
</evidence>
<comment type="similarity">
    <text evidence="7">Belongs to the binding-protein-dependent transport system permease family.</text>
</comment>
<dbReference type="InterPro" id="IPR035906">
    <property type="entry name" value="MetI-like_sf"/>
</dbReference>
<feature type="transmembrane region" description="Helical" evidence="7">
    <location>
        <begin position="105"/>
        <end position="129"/>
    </location>
</feature>
<dbReference type="PANTHER" id="PTHR43386">
    <property type="entry name" value="OLIGOPEPTIDE TRANSPORT SYSTEM PERMEASE PROTEIN APPC"/>
    <property type="match status" value="1"/>
</dbReference>
<comment type="subcellular location">
    <subcellularLocation>
        <location evidence="1 7">Cell membrane</location>
        <topology evidence="1 7">Multi-pass membrane protein</topology>
    </subcellularLocation>
</comment>
<keyword evidence="6 7" id="KW-0472">Membrane</keyword>
<dbReference type="EMBL" id="JAUYVI010000005">
    <property type="protein sequence ID" value="MDQ7249321.1"/>
    <property type="molecule type" value="Genomic_DNA"/>
</dbReference>
<keyword evidence="10" id="KW-1185">Reference proteome</keyword>
<evidence type="ECO:0000313" key="10">
    <source>
        <dbReference type="Proteomes" id="UP001230156"/>
    </source>
</evidence>
<dbReference type="Proteomes" id="UP001230156">
    <property type="component" value="Unassembled WGS sequence"/>
</dbReference>
<evidence type="ECO:0000256" key="7">
    <source>
        <dbReference type="RuleBase" id="RU363032"/>
    </source>
</evidence>